<dbReference type="AlphaFoldDB" id="A0A2C9WI43"/>
<reference evidence="2" key="1">
    <citation type="submission" date="2016-02" db="EMBL/GenBank/DDBJ databases">
        <title>WGS assembly of Manihot esculenta.</title>
        <authorList>
            <person name="Bredeson J.V."/>
            <person name="Prochnik S.E."/>
            <person name="Lyons J.B."/>
            <person name="Schmutz J."/>
            <person name="Grimwood J."/>
            <person name="Vrebalov J."/>
            <person name="Bart R.S."/>
            <person name="Amuge T."/>
            <person name="Ferguson M.E."/>
            <person name="Green R."/>
            <person name="Putnam N."/>
            <person name="Stites J."/>
            <person name="Rounsley S."/>
            <person name="Rokhsar D.S."/>
        </authorList>
    </citation>
    <scope>NUCLEOTIDE SEQUENCE [LARGE SCALE GENOMIC DNA]</scope>
    <source>
        <tissue evidence="2">Leaf</tissue>
    </source>
</reference>
<feature type="transmembrane region" description="Helical" evidence="1">
    <location>
        <begin position="12"/>
        <end position="32"/>
    </location>
</feature>
<sequence>MPRDIVTISFQVQLPSISLMILSSLIVSVLGMNKQTCHNLTTLGMNDAYHVIQA</sequence>
<evidence type="ECO:0000313" key="2">
    <source>
        <dbReference type="EMBL" id="OAY59568.1"/>
    </source>
</evidence>
<evidence type="ECO:0000256" key="1">
    <source>
        <dbReference type="SAM" id="Phobius"/>
    </source>
</evidence>
<organism evidence="2">
    <name type="scientific">Manihot esculenta</name>
    <name type="common">Cassava</name>
    <name type="synonym">Jatropha manihot</name>
    <dbReference type="NCBI Taxonomy" id="3983"/>
    <lineage>
        <taxon>Eukaryota</taxon>
        <taxon>Viridiplantae</taxon>
        <taxon>Streptophyta</taxon>
        <taxon>Embryophyta</taxon>
        <taxon>Tracheophyta</taxon>
        <taxon>Spermatophyta</taxon>
        <taxon>Magnoliopsida</taxon>
        <taxon>eudicotyledons</taxon>
        <taxon>Gunneridae</taxon>
        <taxon>Pentapetalae</taxon>
        <taxon>rosids</taxon>
        <taxon>fabids</taxon>
        <taxon>Malpighiales</taxon>
        <taxon>Euphorbiaceae</taxon>
        <taxon>Crotonoideae</taxon>
        <taxon>Manihoteae</taxon>
        <taxon>Manihot</taxon>
    </lineage>
</organism>
<protein>
    <submittedName>
        <fullName evidence="2">Uncharacterized protein</fullName>
    </submittedName>
</protein>
<dbReference type="EMBL" id="CM004387">
    <property type="protein sequence ID" value="OAY59568.1"/>
    <property type="molecule type" value="Genomic_DNA"/>
</dbReference>
<proteinExistence type="predicted"/>
<name>A0A2C9WI43_MANES</name>
<gene>
    <name evidence="2" type="ORF">MANES_01G041600</name>
</gene>
<keyword evidence="1" id="KW-1133">Transmembrane helix</keyword>
<keyword evidence="1" id="KW-0812">Transmembrane</keyword>
<keyword evidence="1" id="KW-0472">Membrane</keyword>
<accession>A0A2C9WI43</accession>